<keyword evidence="5" id="KW-1185">Reference proteome</keyword>
<reference evidence="4" key="1">
    <citation type="submission" date="2022-11" db="EMBL/GenBank/DDBJ databases">
        <title>Description of Microcella daejonensis nov. sp, isolated from riverside soil.</title>
        <authorList>
            <person name="Molina K.M."/>
            <person name="Kim S.B."/>
        </authorList>
    </citation>
    <scope>NUCLEOTIDE SEQUENCE</scope>
    <source>
        <strain evidence="4">MMS21-STM12</strain>
    </source>
</reference>
<evidence type="ECO:0000256" key="2">
    <source>
        <dbReference type="ARBA" id="ARBA00023002"/>
    </source>
</evidence>
<gene>
    <name evidence="4" type="ORF">OVN18_07415</name>
</gene>
<dbReference type="RefSeq" id="WP_267780073.1">
    <property type="nucleotide sequence ID" value="NZ_CP113089.1"/>
</dbReference>
<dbReference type="Pfam" id="PF00106">
    <property type="entry name" value="adh_short"/>
    <property type="match status" value="1"/>
</dbReference>
<dbReference type="KEGG" id="mdb:OVN18_07415"/>
<proteinExistence type="inferred from homology"/>
<dbReference type="GO" id="GO:0016491">
    <property type="term" value="F:oxidoreductase activity"/>
    <property type="evidence" value="ECO:0007669"/>
    <property type="project" value="UniProtKB-KW"/>
</dbReference>
<sequence length="316" mass="32545">MSARAAGADRLVTPFGERTTAVEVLAGVDLSGRAMLVTGGSSGIGRATAQALAAAGARVTITSRSHDDGMLAAASIERATGAAVAVPPLDLADSGSIARLIAGWEGPLDALVLNAGVMAPPLARTPEGWESQFAINHLGHFRLALGLRAALAEAAVERGEARIVSLSSSGHGSSPVLFDDPHFERRPYDAGVAYGQSKTANALFAVEADRRWRAQGIRANAVMPGGAWTRLQRHWPAGRQEAIAAQAAATSVLAAASPLLAGIGGRYLEDCGEAELVTSIADGVHGVLAHALDPVAAEQLWELSVAMLEEHPASPR</sequence>
<dbReference type="InterPro" id="IPR002347">
    <property type="entry name" value="SDR_fam"/>
</dbReference>
<evidence type="ECO:0000313" key="4">
    <source>
        <dbReference type="EMBL" id="WAB80405.1"/>
    </source>
</evidence>
<dbReference type="PANTHER" id="PTHR24320:SF148">
    <property type="entry name" value="NAD(P)-BINDING ROSSMANN-FOLD SUPERFAMILY PROTEIN"/>
    <property type="match status" value="1"/>
</dbReference>
<protein>
    <recommendedName>
        <fullName evidence="3">Probable oxidoreductase</fullName>
    </recommendedName>
</protein>
<evidence type="ECO:0000313" key="5">
    <source>
        <dbReference type="Proteomes" id="UP001164706"/>
    </source>
</evidence>
<accession>A0A9E8S7F2</accession>
<dbReference type="EMBL" id="CP113089">
    <property type="protein sequence ID" value="WAB80405.1"/>
    <property type="molecule type" value="Genomic_DNA"/>
</dbReference>
<dbReference type="InterPro" id="IPR036291">
    <property type="entry name" value="NAD(P)-bd_dom_sf"/>
</dbReference>
<dbReference type="Proteomes" id="UP001164706">
    <property type="component" value="Chromosome"/>
</dbReference>
<keyword evidence="2" id="KW-0560">Oxidoreductase</keyword>
<comment type="similarity">
    <text evidence="1">Belongs to the short-chain dehydrogenases/reductases (SDR) family.</text>
</comment>
<evidence type="ECO:0000256" key="3">
    <source>
        <dbReference type="ARBA" id="ARBA00071493"/>
    </source>
</evidence>
<name>A0A9E8S7F2_9MICO</name>
<dbReference type="PANTHER" id="PTHR24320">
    <property type="entry name" value="RETINOL DEHYDROGENASE"/>
    <property type="match status" value="1"/>
</dbReference>
<dbReference type="FunFam" id="3.40.50.720:FF:000594">
    <property type="entry name" value="Short-chain oxidoreductase"/>
    <property type="match status" value="1"/>
</dbReference>
<evidence type="ECO:0000256" key="1">
    <source>
        <dbReference type="ARBA" id="ARBA00006484"/>
    </source>
</evidence>
<dbReference type="Gene3D" id="3.40.50.720">
    <property type="entry name" value="NAD(P)-binding Rossmann-like Domain"/>
    <property type="match status" value="1"/>
</dbReference>
<dbReference type="AlphaFoldDB" id="A0A9E8S7F2"/>
<dbReference type="PRINTS" id="PR00081">
    <property type="entry name" value="GDHRDH"/>
</dbReference>
<dbReference type="SUPFAM" id="SSF51735">
    <property type="entry name" value="NAD(P)-binding Rossmann-fold domains"/>
    <property type="match status" value="1"/>
</dbReference>
<organism evidence="4 5">
    <name type="scientific">Microcella daejeonensis</name>
    <dbReference type="NCBI Taxonomy" id="2994971"/>
    <lineage>
        <taxon>Bacteria</taxon>
        <taxon>Bacillati</taxon>
        <taxon>Actinomycetota</taxon>
        <taxon>Actinomycetes</taxon>
        <taxon>Micrococcales</taxon>
        <taxon>Microbacteriaceae</taxon>
        <taxon>Microcella</taxon>
    </lineage>
</organism>